<proteinExistence type="predicted"/>
<dbReference type="PIR" id="S42596">
    <property type="entry name" value="S42596"/>
</dbReference>
<gene>
    <name evidence="1" type="primary">ORF4</name>
</gene>
<name>Q53801_9ACTN</name>
<sequence>MTSRSKDASGEACAALAGVCAHGLFCSAGTGSGNRNDKEVDSQQEADGRLTVRNLVLKCLAGHRTSRRWLQPHASAKPTLPSLRLTMPIQFPLEASCK</sequence>
<dbReference type="EMBL" id="X73563">
    <property type="protein sequence ID" value="CAA51963.1"/>
    <property type="molecule type" value="Genomic_DNA"/>
</dbReference>
<dbReference type="AlphaFoldDB" id="Q53801"/>
<reference evidence="1" key="1">
    <citation type="journal article" date="1994" name="Mol. Gen. Genet.">
        <title>The linear Streptomyces plasmid pBL1: analyses of transfer functions.</title>
        <authorList>
            <person name="Zotchev S.B."/>
            <person name="Schrempf H."/>
        </authorList>
    </citation>
    <scope>NUCLEOTIDE SEQUENCE</scope>
    <source>
        <strain evidence="1">CBS 78072</strain>
        <plasmid evidence="1">pBL1</plasmid>
    </source>
</reference>
<geneLocation type="plasmid" evidence="1">
    <name>pBL1</name>
</geneLocation>
<accession>Q53801</accession>
<organism evidence="1">
    <name type="scientific">Streptomyces prasinus</name>
    <dbReference type="NCBI Taxonomy" id="67345"/>
    <lineage>
        <taxon>Bacteria</taxon>
        <taxon>Bacillati</taxon>
        <taxon>Actinomycetota</taxon>
        <taxon>Actinomycetes</taxon>
        <taxon>Kitasatosporales</taxon>
        <taxon>Streptomycetaceae</taxon>
        <taxon>Streptomyces</taxon>
    </lineage>
</organism>
<keyword evidence="1" id="KW-0614">Plasmid</keyword>
<protein>
    <submittedName>
        <fullName evidence="1">ORF4 protein</fullName>
    </submittedName>
</protein>
<evidence type="ECO:0000313" key="1">
    <source>
        <dbReference type="EMBL" id="CAA51963.1"/>
    </source>
</evidence>